<dbReference type="Proteomes" id="UP000059680">
    <property type="component" value="Chromosome 7"/>
</dbReference>
<organism evidence="2 3">
    <name type="scientific">Oryza sativa subsp. japonica</name>
    <name type="common">Rice</name>
    <dbReference type="NCBI Taxonomy" id="39947"/>
    <lineage>
        <taxon>Eukaryota</taxon>
        <taxon>Viridiplantae</taxon>
        <taxon>Streptophyta</taxon>
        <taxon>Embryophyta</taxon>
        <taxon>Tracheophyta</taxon>
        <taxon>Spermatophyta</taxon>
        <taxon>Magnoliopsida</taxon>
        <taxon>Liliopsida</taxon>
        <taxon>Poales</taxon>
        <taxon>Poaceae</taxon>
        <taxon>BOP clade</taxon>
        <taxon>Oryzoideae</taxon>
        <taxon>Oryzeae</taxon>
        <taxon>Oryzinae</taxon>
        <taxon>Oryza</taxon>
        <taxon>Oryza sativa</taxon>
    </lineage>
</organism>
<evidence type="ECO:0000313" key="2">
    <source>
        <dbReference type="EMBL" id="BAT00142.1"/>
    </source>
</evidence>
<reference evidence="2 3" key="3">
    <citation type="journal article" date="2013" name="Rice">
        <title>Improvement of the Oryza sativa Nipponbare reference genome using next generation sequence and optical map data.</title>
        <authorList>
            <person name="Kawahara Y."/>
            <person name="de la Bastide M."/>
            <person name="Hamilton J.P."/>
            <person name="Kanamori H."/>
            <person name="McCombie W.R."/>
            <person name="Ouyang S."/>
            <person name="Schwartz D.C."/>
            <person name="Tanaka T."/>
            <person name="Wu J."/>
            <person name="Zhou S."/>
            <person name="Childs K.L."/>
            <person name="Davidson R.M."/>
            <person name="Lin H."/>
            <person name="Quesada-Ocampo L."/>
            <person name="Vaillancourt B."/>
            <person name="Sakai H."/>
            <person name="Lee S.S."/>
            <person name="Kim J."/>
            <person name="Numa H."/>
            <person name="Itoh T."/>
            <person name="Buell C.R."/>
            <person name="Matsumoto T."/>
        </authorList>
    </citation>
    <scope>NUCLEOTIDE SEQUENCE [LARGE SCALE GENOMIC DNA]</scope>
    <source>
        <strain evidence="3">cv. Nipponbare</strain>
    </source>
</reference>
<feature type="region of interest" description="Disordered" evidence="1">
    <location>
        <begin position="1"/>
        <end position="26"/>
    </location>
</feature>
<accession>A0A0P0X2Q1</accession>
<dbReference type="AlphaFoldDB" id="A0A0P0X2Q1"/>
<dbReference type="PaxDb" id="39947-A0A0P0X2Q1"/>
<feature type="non-terminal residue" evidence="2">
    <location>
        <position position="1"/>
    </location>
</feature>
<dbReference type="EMBL" id="AP014963">
    <property type="protein sequence ID" value="BAT00142.1"/>
    <property type="molecule type" value="Genomic_DNA"/>
</dbReference>
<reference evidence="3" key="1">
    <citation type="journal article" date="2005" name="Nature">
        <title>The map-based sequence of the rice genome.</title>
        <authorList>
            <consortium name="International rice genome sequencing project (IRGSP)"/>
            <person name="Matsumoto T."/>
            <person name="Wu J."/>
            <person name="Kanamori H."/>
            <person name="Katayose Y."/>
            <person name="Fujisawa M."/>
            <person name="Namiki N."/>
            <person name="Mizuno H."/>
            <person name="Yamamoto K."/>
            <person name="Antonio B.A."/>
            <person name="Baba T."/>
            <person name="Sakata K."/>
            <person name="Nagamura Y."/>
            <person name="Aoki H."/>
            <person name="Arikawa K."/>
            <person name="Arita K."/>
            <person name="Bito T."/>
            <person name="Chiden Y."/>
            <person name="Fujitsuka N."/>
            <person name="Fukunaka R."/>
            <person name="Hamada M."/>
            <person name="Harada C."/>
            <person name="Hayashi A."/>
            <person name="Hijishita S."/>
            <person name="Honda M."/>
            <person name="Hosokawa S."/>
            <person name="Ichikawa Y."/>
            <person name="Idonuma A."/>
            <person name="Iijima M."/>
            <person name="Ikeda M."/>
            <person name="Ikeno M."/>
            <person name="Ito K."/>
            <person name="Ito S."/>
            <person name="Ito T."/>
            <person name="Ito Y."/>
            <person name="Ito Y."/>
            <person name="Iwabuchi A."/>
            <person name="Kamiya K."/>
            <person name="Karasawa W."/>
            <person name="Kurita K."/>
            <person name="Katagiri S."/>
            <person name="Kikuta A."/>
            <person name="Kobayashi H."/>
            <person name="Kobayashi N."/>
            <person name="Machita K."/>
            <person name="Maehara T."/>
            <person name="Masukawa M."/>
            <person name="Mizubayashi T."/>
            <person name="Mukai Y."/>
            <person name="Nagasaki H."/>
            <person name="Nagata Y."/>
            <person name="Naito S."/>
            <person name="Nakashima M."/>
            <person name="Nakama Y."/>
            <person name="Nakamichi Y."/>
            <person name="Nakamura M."/>
            <person name="Meguro A."/>
            <person name="Negishi M."/>
            <person name="Ohta I."/>
            <person name="Ohta T."/>
            <person name="Okamoto M."/>
            <person name="Ono N."/>
            <person name="Saji S."/>
            <person name="Sakaguchi M."/>
            <person name="Sakai K."/>
            <person name="Shibata M."/>
            <person name="Shimokawa T."/>
            <person name="Song J."/>
            <person name="Takazaki Y."/>
            <person name="Terasawa K."/>
            <person name="Tsugane M."/>
            <person name="Tsuji K."/>
            <person name="Ueda S."/>
            <person name="Waki K."/>
            <person name="Yamagata H."/>
            <person name="Yamamoto M."/>
            <person name="Yamamoto S."/>
            <person name="Yamane H."/>
            <person name="Yoshiki S."/>
            <person name="Yoshihara R."/>
            <person name="Yukawa K."/>
            <person name="Zhong H."/>
            <person name="Yano M."/>
            <person name="Yuan Q."/>
            <person name="Ouyang S."/>
            <person name="Liu J."/>
            <person name="Jones K.M."/>
            <person name="Gansberger K."/>
            <person name="Moffat K."/>
            <person name="Hill J."/>
            <person name="Bera J."/>
            <person name="Fadrosh D."/>
            <person name="Jin S."/>
            <person name="Johri S."/>
            <person name="Kim M."/>
            <person name="Overton L."/>
            <person name="Reardon M."/>
            <person name="Tsitrin T."/>
            <person name="Vuong H."/>
            <person name="Weaver B."/>
            <person name="Ciecko A."/>
            <person name="Tallon L."/>
            <person name="Jackson J."/>
            <person name="Pai G."/>
            <person name="Aken S.V."/>
            <person name="Utterback T."/>
            <person name="Reidmuller S."/>
            <person name="Feldblyum T."/>
            <person name="Hsiao J."/>
            <person name="Zismann V."/>
            <person name="Iobst S."/>
            <person name="de Vazeille A.R."/>
            <person name="Buell C.R."/>
            <person name="Ying K."/>
            <person name="Li Y."/>
            <person name="Lu T."/>
            <person name="Huang Y."/>
            <person name="Zhao Q."/>
            <person name="Feng Q."/>
            <person name="Zhang L."/>
            <person name="Zhu J."/>
            <person name="Weng Q."/>
            <person name="Mu J."/>
            <person name="Lu Y."/>
            <person name="Fan D."/>
            <person name="Liu Y."/>
            <person name="Guan J."/>
            <person name="Zhang Y."/>
            <person name="Yu S."/>
            <person name="Liu X."/>
            <person name="Zhang Y."/>
            <person name="Hong G."/>
            <person name="Han B."/>
            <person name="Choisne N."/>
            <person name="Demange N."/>
            <person name="Orjeda G."/>
            <person name="Samain S."/>
            <person name="Cattolico L."/>
            <person name="Pelletier E."/>
            <person name="Couloux A."/>
            <person name="Segurens B."/>
            <person name="Wincker P."/>
            <person name="D'Hont A."/>
            <person name="Scarpelli C."/>
            <person name="Weissenbach J."/>
            <person name="Salanoubat M."/>
            <person name="Quetier F."/>
            <person name="Yu Y."/>
            <person name="Kim H.R."/>
            <person name="Rambo T."/>
            <person name="Currie J."/>
            <person name="Collura K."/>
            <person name="Luo M."/>
            <person name="Yang T."/>
            <person name="Ammiraju J.S.S."/>
            <person name="Engler F."/>
            <person name="Soderlund C."/>
            <person name="Wing R.A."/>
            <person name="Palmer L.E."/>
            <person name="de la Bastide M."/>
            <person name="Spiegel L."/>
            <person name="Nascimento L."/>
            <person name="Zutavern T."/>
            <person name="O'Shaughnessy A."/>
            <person name="Dike S."/>
            <person name="Dedhia N."/>
            <person name="Preston R."/>
            <person name="Balija V."/>
            <person name="McCombie W.R."/>
            <person name="Chow T."/>
            <person name="Chen H."/>
            <person name="Chung M."/>
            <person name="Chen C."/>
            <person name="Shaw J."/>
            <person name="Wu H."/>
            <person name="Hsiao K."/>
            <person name="Chao Y."/>
            <person name="Chu M."/>
            <person name="Cheng C."/>
            <person name="Hour A."/>
            <person name="Lee P."/>
            <person name="Lin S."/>
            <person name="Lin Y."/>
            <person name="Liou J."/>
            <person name="Liu S."/>
            <person name="Hsing Y."/>
            <person name="Raghuvanshi S."/>
            <person name="Mohanty A."/>
            <person name="Bharti A.K."/>
            <person name="Gaur A."/>
            <person name="Gupta V."/>
            <person name="Kumar D."/>
            <person name="Ravi V."/>
            <person name="Vij S."/>
            <person name="Kapur A."/>
            <person name="Khurana P."/>
            <person name="Khurana P."/>
            <person name="Khurana J.P."/>
            <person name="Tyagi A.K."/>
            <person name="Gaikwad K."/>
            <person name="Singh A."/>
            <person name="Dalal V."/>
            <person name="Srivastava S."/>
            <person name="Dixit A."/>
            <person name="Pal A.K."/>
            <person name="Ghazi I.A."/>
            <person name="Yadav M."/>
            <person name="Pandit A."/>
            <person name="Bhargava A."/>
            <person name="Sureshbabu K."/>
            <person name="Batra K."/>
            <person name="Sharma T.R."/>
            <person name="Mohapatra T."/>
            <person name="Singh N.K."/>
            <person name="Messing J."/>
            <person name="Nelson A.B."/>
            <person name="Fuks G."/>
            <person name="Kavchok S."/>
            <person name="Keizer G."/>
            <person name="Linton E."/>
            <person name="Llaca V."/>
            <person name="Song R."/>
            <person name="Tanyolac B."/>
            <person name="Young S."/>
            <person name="Ho-Il K."/>
            <person name="Hahn J.H."/>
            <person name="Sangsakoo G."/>
            <person name="Vanavichit A."/>
            <person name="de Mattos Luiz.A.T."/>
            <person name="Zimmer P.D."/>
            <person name="Malone G."/>
            <person name="Dellagostin O."/>
            <person name="de Oliveira A.C."/>
            <person name="Bevan M."/>
            <person name="Bancroft I."/>
            <person name="Minx P."/>
            <person name="Cordum H."/>
            <person name="Wilson R."/>
            <person name="Cheng Z."/>
            <person name="Jin W."/>
            <person name="Jiang J."/>
            <person name="Leong S.A."/>
            <person name="Iwama H."/>
            <person name="Gojobori T."/>
            <person name="Itoh T."/>
            <person name="Niimura Y."/>
            <person name="Fujii Y."/>
            <person name="Habara T."/>
            <person name="Sakai H."/>
            <person name="Sato Y."/>
            <person name="Wilson G."/>
            <person name="Kumar K."/>
            <person name="McCouch S."/>
            <person name="Juretic N."/>
            <person name="Hoen D."/>
            <person name="Wright S."/>
            <person name="Bruskiewich R."/>
            <person name="Bureau T."/>
            <person name="Miyao A."/>
            <person name="Hirochika H."/>
            <person name="Nishikawa T."/>
            <person name="Kadowaki K."/>
            <person name="Sugiura M."/>
            <person name="Burr B."/>
            <person name="Sasaki T."/>
        </authorList>
    </citation>
    <scope>NUCLEOTIDE SEQUENCE [LARGE SCALE GENOMIC DNA]</scope>
    <source>
        <strain evidence="3">cv. Nipponbare</strain>
    </source>
</reference>
<evidence type="ECO:0000313" key="3">
    <source>
        <dbReference type="Proteomes" id="UP000059680"/>
    </source>
</evidence>
<keyword evidence="3" id="KW-1185">Reference proteome</keyword>
<name>A0A0P0X2Q1_ORYSJ</name>
<protein>
    <submittedName>
        <fullName evidence="2">Os07g0159200 protein</fullName>
    </submittedName>
</protein>
<gene>
    <name evidence="2" type="ordered locus">Os07g0159200</name>
    <name evidence="2" type="ORF">OSNPB_070159200</name>
</gene>
<reference evidence="2 3" key="2">
    <citation type="journal article" date="2013" name="Plant Cell Physiol.">
        <title>Rice Annotation Project Database (RAP-DB): an integrative and interactive database for rice genomics.</title>
        <authorList>
            <person name="Sakai H."/>
            <person name="Lee S.S."/>
            <person name="Tanaka T."/>
            <person name="Numa H."/>
            <person name="Kim J."/>
            <person name="Kawahara Y."/>
            <person name="Wakimoto H."/>
            <person name="Yang C.C."/>
            <person name="Iwamoto M."/>
            <person name="Abe T."/>
            <person name="Yamada Y."/>
            <person name="Muto A."/>
            <person name="Inokuchi H."/>
            <person name="Ikemura T."/>
            <person name="Matsumoto T."/>
            <person name="Sasaki T."/>
            <person name="Itoh T."/>
        </authorList>
    </citation>
    <scope>NUCLEOTIDE SEQUENCE [LARGE SCALE GENOMIC DNA]</scope>
    <source>
        <strain evidence="3">cv. Nipponbare</strain>
    </source>
</reference>
<dbReference type="Gramene" id="Os07t0159200-01">
    <property type="protein sequence ID" value="Os07t0159200-01"/>
    <property type="gene ID" value="Os07g0159200"/>
</dbReference>
<dbReference type="InParanoid" id="A0A0P0X2Q1"/>
<evidence type="ECO:0000256" key="1">
    <source>
        <dbReference type="SAM" id="MobiDB-lite"/>
    </source>
</evidence>
<sequence length="52" mass="5276">SRRRRCSEDATAGAARPGGDGDGTALSSGRHIISDCTCTSSFLGPCTLSFLG</sequence>
<proteinExistence type="predicted"/>